<reference evidence="1" key="1">
    <citation type="submission" date="2022-08" db="EMBL/GenBank/DDBJ databases">
        <title>Genome Sequence of Lecanicillium fungicola.</title>
        <authorList>
            <person name="Buettner E."/>
        </authorList>
    </citation>
    <scope>NUCLEOTIDE SEQUENCE</scope>
    <source>
        <strain evidence="1">Babe33</strain>
    </source>
</reference>
<protein>
    <submittedName>
        <fullName evidence="1">Uncharacterized protein</fullName>
    </submittedName>
</protein>
<comment type="caution">
    <text evidence="1">The sequence shown here is derived from an EMBL/GenBank/DDBJ whole genome shotgun (WGS) entry which is preliminary data.</text>
</comment>
<sequence length="197" mass="21876">MESESRLYKGSCHCGLFAYESRLSETQAAYKCNCSLCVKKGYLWLFPGQDNFTVVKGSEDRLTTYKFGPKKLSHKVNRWHSESCLARTKGDDPEFNLALNTHAIDGLDTTLLERTPFDGASAGDEARRGQIVLAGEAASVARVYMAIGDEEVDVYFDIETNGKGTQKEHGHCAIPIRAINARVLHDVEASARERLEL</sequence>
<dbReference type="Proteomes" id="UP001143910">
    <property type="component" value="Unassembled WGS sequence"/>
</dbReference>
<name>A0ACC1NUT4_9HYPO</name>
<evidence type="ECO:0000313" key="2">
    <source>
        <dbReference type="Proteomes" id="UP001143910"/>
    </source>
</evidence>
<dbReference type="EMBL" id="JANJQO010000043">
    <property type="protein sequence ID" value="KAJ2983107.1"/>
    <property type="molecule type" value="Genomic_DNA"/>
</dbReference>
<gene>
    <name evidence="1" type="ORF">NQ176_g927</name>
</gene>
<proteinExistence type="predicted"/>
<evidence type="ECO:0000313" key="1">
    <source>
        <dbReference type="EMBL" id="KAJ2983107.1"/>
    </source>
</evidence>
<organism evidence="1 2">
    <name type="scientific">Zarea fungicola</name>
    <dbReference type="NCBI Taxonomy" id="93591"/>
    <lineage>
        <taxon>Eukaryota</taxon>
        <taxon>Fungi</taxon>
        <taxon>Dikarya</taxon>
        <taxon>Ascomycota</taxon>
        <taxon>Pezizomycotina</taxon>
        <taxon>Sordariomycetes</taxon>
        <taxon>Hypocreomycetidae</taxon>
        <taxon>Hypocreales</taxon>
        <taxon>Cordycipitaceae</taxon>
        <taxon>Zarea</taxon>
    </lineage>
</organism>
<accession>A0ACC1NUT4</accession>
<keyword evidence="2" id="KW-1185">Reference proteome</keyword>